<dbReference type="AlphaFoldDB" id="A0A511WMH4"/>
<evidence type="ECO:0008006" key="3">
    <source>
        <dbReference type="Google" id="ProtNLM"/>
    </source>
</evidence>
<accession>A0A511WMH4</accession>
<protein>
    <recommendedName>
        <fullName evidence="3">Nudix hydrolase domain-containing protein</fullName>
    </recommendedName>
</protein>
<evidence type="ECO:0000313" key="1">
    <source>
        <dbReference type="EMBL" id="GEN52255.1"/>
    </source>
</evidence>
<organism evidence="1 2">
    <name type="scientific">Halobacillus faecis</name>
    <dbReference type="NCBI Taxonomy" id="360184"/>
    <lineage>
        <taxon>Bacteria</taxon>
        <taxon>Bacillati</taxon>
        <taxon>Bacillota</taxon>
        <taxon>Bacilli</taxon>
        <taxon>Bacillales</taxon>
        <taxon>Bacillaceae</taxon>
        <taxon>Halobacillus</taxon>
    </lineage>
</organism>
<proteinExistence type="predicted"/>
<name>A0A511WMH4_9BACI</name>
<dbReference type="EMBL" id="BJYD01000004">
    <property type="protein sequence ID" value="GEN52255.1"/>
    <property type="molecule type" value="Genomic_DNA"/>
</dbReference>
<evidence type="ECO:0000313" key="2">
    <source>
        <dbReference type="Proteomes" id="UP000321886"/>
    </source>
</evidence>
<keyword evidence="2" id="KW-1185">Reference proteome</keyword>
<dbReference type="RefSeq" id="WP_146813008.1">
    <property type="nucleotide sequence ID" value="NZ_BJYD01000004.1"/>
</dbReference>
<sequence length="49" mass="5680">MQIQGPDHLIHEIRWVSEEALTELHLSFPEDQPLLNQMLQKQKEGVDGT</sequence>
<dbReference type="OrthoDB" id="9804563at2"/>
<comment type="caution">
    <text evidence="1">The sequence shown here is derived from an EMBL/GenBank/DDBJ whole genome shotgun (WGS) entry which is preliminary data.</text>
</comment>
<dbReference type="Proteomes" id="UP000321886">
    <property type="component" value="Unassembled WGS sequence"/>
</dbReference>
<gene>
    <name evidence="1" type="ORF">HFA01_05170</name>
</gene>
<reference evidence="1 2" key="1">
    <citation type="submission" date="2019-07" db="EMBL/GenBank/DDBJ databases">
        <title>Whole genome shotgun sequence of Halobacillus faecis NBRC 103569.</title>
        <authorList>
            <person name="Hosoyama A."/>
            <person name="Uohara A."/>
            <person name="Ohji S."/>
            <person name="Ichikawa N."/>
        </authorList>
    </citation>
    <scope>NUCLEOTIDE SEQUENCE [LARGE SCALE GENOMIC DNA]</scope>
    <source>
        <strain evidence="1 2">NBRC 103569</strain>
    </source>
</reference>